<dbReference type="InterPro" id="IPR013517">
    <property type="entry name" value="FG-GAP"/>
</dbReference>
<keyword evidence="6" id="KW-1185">Reference proteome</keyword>
<accession>G0S9Q3</accession>
<feature type="domain" description="SGNH hydrolase-type esterase" evidence="4">
    <location>
        <begin position="71"/>
        <end position="245"/>
    </location>
</feature>
<evidence type="ECO:0000313" key="6">
    <source>
        <dbReference type="Proteomes" id="UP000008066"/>
    </source>
</evidence>
<protein>
    <recommendedName>
        <fullName evidence="4">SGNH hydrolase-type esterase domain-containing protein</fullName>
    </recommendedName>
</protein>
<dbReference type="Gene3D" id="3.40.50.1110">
    <property type="entry name" value="SGNH hydrolase"/>
    <property type="match status" value="1"/>
</dbReference>
<feature type="compositionally biased region" description="Basic and acidic residues" evidence="2">
    <location>
        <begin position="909"/>
        <end position="919"/>
    </location>
</feature>
<dbReference type="SUPFAM" id="SSF52266">
    <property type="entry name" value="SGNH hydrolase"/>
    <property type="match status" value="1"/>
</dbReference>
<dbReference type="Pfam" id="PF13517">
    <property type="entry name" value="FG-GAP_3"/>
    <property type="match status" value="2"/>
</dbReference>
<dbReference type="SUPFAM" id="SSF69318">
    <property type="entry name" value="Integrin alpha N-terminal domain"/>
    <property type="match status" value="2"/>
</dbReference>
<organism evidence="6">
    <name type="scientific">Chaetomium thermophilum (strain DSM 1495 / CBS 144.50 / IMI 039719)</name>
    <name type="common">Thermochaetoides thermophila</name>
    <dbReference type="NCBI Taxonomy" id="759272"/>
    <lineage>
        <taxon>Eukaryota</taxon>
        <taxon>Fungi</taxon>
        <taxon>Dikarya</taxon>
        <taxon>Ascomycota</taxon>
        <taxon>Pezizomycotina</taxon>
        <taxon>Sordariomycetes</taxon>
        <taxon>Sordariomycetidae</taxon>
        <taxon>Sordariales</taxon>
        <taxon>Chaetomiaceae</taxon>
        <taxon>Thermochaetoides</taxon>
    </lineage>
</organism>
<dbReference type="HOGENOM" id="CLU_005594_0_0_1"/>
<feature type="region of interest" description="Disordered" evidence="2">
    <location>
        <begin position="881"/>
        <end position="919"/>
    </location>
</feature>
<dbReference type="Pfam" id="PF13472">
    <property type="entry name" value="Lipase_GDSL_2"/>
    <property type="match status" value="1"/>
</dbReference>
<feature type="compositionally biased region" description="Basic and acidic residues" evidence="2">
    <location>
        <begin position="881"/>
        <end position="900"/>
    </location>
</feature>
<gene>
    <name evidence="5" type="ORF">CTHT_0046710</name>
</gene>
<dbReference type="EMBL" id="GL988043">
    <property type="protein sequence ID" value="EGS20164.1"/>
    <property type="molecule type" value="Genomic_DNA"/>
</dbReference>
<dbReference type="STRING" id="759272.G0S9Q3"/>
<evidence type="ECO:0000256" key="3">
    <source>
        <dbReference type="SAM" id="SignalP"/>
    </source>
</evidence>
<evidence type="ECO:0000256" key="2">
    <source>
        <dbReference type="SAM" id="MobiDB-lite"/>
    </source>
</evidence>
<dbReference type="CDD" id="cd01833">
    <property type="entry name" value="XynB_like"/>
    <property type="match status" value="1"/>
</dbReference>
<dbReference type="OMA" id="IYCWRNG"/>
<evidence type="ECO:0000313" key="5">
    <source>
        <dbReference type="EMBL" id="EGS20164.1"/>
    </source>
</evidence>
<feature type="signal peptide" evidence="3">
    <location>
        <begin position="1"/>
        <end position="24"/>
    </location>
</feature>
<reference evidence="5 6" key="1">
    <citation type="journal article" date="2011" name="Cell">
        <title>Insight into structure and assembly of the nuclear pore complex by utilizing the genome of a eukaryotic thermophile.</title>
        <authorList>
            <person name="Amlacher S."/>
            <person name="Sarges P."/>
            <person name="Flemming D."/>
            <person name="van Noort V."/>
            <person name="Kunze R."/>
            <person name="Devos D.P."/>
            <person name="Arumugam M."/>
            <person name="Bork P."/>
            <person name="Hurt E."/>
        </authorList>
    </citation>
    <scope>NUCLEOTIDE SEQUENCE [LARGE SCALE GENOMIC DNA]</scope>
    <source>
        <strain evidence="6">DSM 1495 / CBS 144.50 / IMI 039719</strain>
    </source>
</reference>
<dbReference type="Proteomes" id="UP000008066">
    <property type="component" value="Unassembled WGS sequence"/>
</dbReference>
<dbReference type="GO" id="GO:0004622">
    <property type="term" value="F:phosphatidylcholine lysophospholipase activity"/>
    <property type="evidence" value="ECO:0007669"/>
    <property type="project" value="TreeGrafter"/>
</dbReference>
<dbReference type="InterPro" id="IPR028994">
    <property type="entry name" value="Integrin_alpha_N"/>
</dbReference>
<dbReference type="PANTHER" id="PTHR30383">
    <property type="entry name" value="THIOESTERASE 1/PROTEASE 1/LYSOPHOSPHOLIPASE L1"/>
    <property type="match status" value="1"/>
</dbReference>
<name>G0S9Q3_CHATD</name>
<dbReference type="OrthoDB" id="3915838at2759"/>
<keyword evidence="1 3" id="KW-0732">Signal</keyword>
<dbReference type="InterPro" id="IPR051532">
    <property type="entry name" value="Ester_Hydrolysis_Enzymes"/>
</dbReference>
<dbReference type="GeneID" id="18258709"/>
<feature type="chain" id="PRO_5003408929" description="SGNH hydrolase-type esterase domain-containing protein" evidence="3">
    <location>
        <begin position="25"/>
        <end position="919"/>
    </location>
</feature>
<evidence type="ECO:0000256" key="1">
    <source>
        <dbReference type="ARBA" id="ARBA00022729"/>
    </source>
</evidence>
<evidence type="ECO:0000259" key="4">
    <source>
        <dbReference type="Pfam" id="PF13472"/>
    </source>
</evidence>
<dbReference type="eggNOG" id="ENOG502SKC8">
    <property type="taxonomic scope" value="Eukaryota"/>
</dbReference>
<sequence length="919" mass="100897">MRISSNSLAYAGCLLLFCIHSLAAHPAIIVDHSSSISPGLEPLTIRSDDTPNVNNSVTTSGHPFYLRILPLGASITWGTGSTTGNGYRKPLRDQLRFDGWSVNMVGSRAGGNMNDRDVEGWPGYRIDQVHSRARLVVPRYKPNVVLINAGTNDATQGYHVASAGDRMRDLVSYIFDTVPNVTVLLSTLLPNTASPMHVLLINRQLRDLAKEFTSNGRHLVLVDFADGFLTMEDIPDGTHPNDAGYGKMAAKWYQGIKQAYRNGWLASPDQDVDFSDAKAGEKTCDKRYGSGNLDARSPMQVLKALSPRIVDDGRYIHNSQAMGVIHTGTYDGDDMVWFAQLVNNGAGRGGELDDLVFSEGQGEIWYRENLGDGKFGEKTQIPSLKAIPCPQRAIRWGDVNNDGLDDFIFIDQSGNMYVAINDGGKPPVFRNVGLYKTAPSGYSLENVRLGDIDGDGRLDYCVLAGNGDIYCWRNGGVGDMAASWQDIGDGKPVFKGKGMGNIDGVRLVDLNGDFRADWLWLDDTGKVTAYINQRGSNKGLIPVWDPAGVTHAGMGETCARSQIRFAKIYGSGRADYVYVKCTRPSPNHCDYQILAWRNTGGGGAHQKGDGARWCDMTGTGNDDYVFIDHTSKLTIFRNRNAPPNTDYSGWVDKGVVLDLSGTSRGAIHLGDWDGDGKCDVIITDKKTGSLDVYFTRWDQTTDMFSFSPRTRVVSSGCTQGWGVGPTDLGIRFADIDGDRRVDYLCLEPNGRVTGWLNKPSGLQWQSQIKFSEKRDRAEHRFADVNGDGRADFLWVDRFTGETEVWYNMGPRQISGSSFWWEPKGKLYQGASMGENLHFVNLGGQDRADMVVVEPKTGLGWVWFNGCPYGGDDGPIRDPHLPVLPGEKDEWGMPGKGDDGGGRNVGDVGDAGRDDVERPY</sequence>
<dbReference type="InterPro" id="IPR036514">
    <property type="entry name" value="SGNH_hydro_sf"/>
</dbReference>
<dbReference type="PANTHER" id="PTHR30383:SF31">
    <property type="entry name" value="SGNH HYDROLASE-TYPE ESTERASE DOMAIN-CONTAINING PROTEIN-RELATED"/>
    <property type="match status" value="1"/>
</dbReference>
<dbReference type="RefSeq" id="XP_006695049.1">
    <property type="nucleotide sequence ID" value="XM_006694986.1"/>
</dbReference>
<dbReference type="InterPro" id="IPR013830">
    <property type="entry name" value="SGNH_hydro"/>
</dbReference>
<proteinExistence type="predicted"/>
<dbReference type="KEGG" id="cthr:CTHT_0046710"/>
<dbReference type="Gene3D" id="2.130.10.130">
    <property type="entry name" value="Integrin alpha, N-terminal"/>
    <property type="match status" value="2"/>
</dbReference>
<dbReference type="AlphaFoldDB" id="G0S9Q3"/>